<keyword evidence="4" id="KW-0804">Transcription</keyword>
<dbReference type="InterPro" id="IPR005119">
    <property type="entry name" value="LysR_subst-bd"/>
</dbReference>
<protein>
    <submittedName>
        <fullName evidence="6">LysR family transcriptional regulator</fullName>
    </submittedName>
</protein>
<keyword evidence="3" id="KW-0238">DNA-binding</keyword>
<dbReference type="PROSITE" id="PS50931">
    <property type="entry name" value="HTH_LYSR"/>
    <property type="match status" value="1"/>
</dbReference>
<dbReference type="EMBL" id="AP014809">
    <property type="protein sequence ID" value="BAU89333.1"/>
    <property type="molecule type" value="Genomic_DNA"/>
</dbReference>
<organism evidence="6 7">
    <name type="scientific">Methylorubrum populi</name>
    <dbReference type="NCBI Taxonomy" id="223967"/>
    <lineage>
        <taxon>Bacteria</taxon>
        <taxon>Pseudomonadati</taxon>
        <taxon>Pseudomonadota</taxon>
        <taxon>Alphaproteobacteria</taxon>
        <taxon>Hyphomicrobiales</taxon>
        <taxon>Methylobacteriaceae</taxon>
        <taxon>Methylorubrum</taxon>
    </lineage>
</organism>
<proteinExistence type="inferred from homology"/>
<sequence length="290" mass="31112">MMSNLNLDQIRSFLAVLDNGSFTAAAQVLGVRQSTVSGHIARLEQALDRPLLMRDTHRVAATPDGQAMIGFARDLLEAHDRLRAFFSPSGLRGRIRLGVSEDYTLSALAQVLARFADRHPSVDIQLTVGLSRTLYQGYDAGELDVIFCKRRRGDPRGELVWAEELIWAGRPGSVPDPVLPVPLILYPPPSMTRALALDALEAAGRSWRIACTSGSLMGLRAAVEAGLGFAPHSARVMPPGLAPIPKSAGLPPIGEVEFVVLGSGHQHPIATALKETILASTAELRAVPEP</sequence>
<dbReference type="AlphaFoldDB" id="A0A160PBR4"/>
<evidence type="ECO:0000256" key="3">
    <source>
        <dbReference type="ARBA" id="ARBA00023125"/>
    </source>
</evidence>
<dbReference type="Pfam" id="PF00126">
    <property type="entry name" value="HTH_1"/>
    <property type="match status" value="1"/>
</dbReference>
<dbReference type="Pfam" id="PF03466">
    <property type="entry name" value="LysR_substrate"/>
    <property type="match status" value="1"/>
</dbReference>
<dbReference type="InterPro" id="IPR036390">
    <property type="entry name" value="WH_DNA-bd_sf"/>
</dbReference>
<dbReference type="GO" id="GO:0003677">
    <property type="term" value="F:DNA binding"/>
    <property type="evidence" value="ECO:0007669"/>
    <property type="project" value="UniProtKB-KW"/>
</dbReference>
<dbReference type="Gene3D" id="3.40.190.10">
    <property type="entry name" value="Periplasmic binding protein-like II"/>
    <property type="match status" value="2"/>
</dbReference>
<evidence type="ECO:0000256" key="2">
    <source>
        <dbReference type="ARBA" id="ARBA00023015"/>
    </source>
</evidence>
<dbReference type="InterPro" id="IPR036388">
    <property type="entry name" value="WH-like_DNA-bd_sf"/>
</dbReference>
<dbReference type="Gene3D" id="1.10.10.10">
    <property type="entry name" value="Winged helix-like DNA-binding domain superfamily/Winged helix DNA-binding domain"/>
    <property type="match status" value="1"/>
</dbReference>
<name>A0A160PBR4_9HYPH</name>
<feature type="domain" description="HTH lysR-type" evidence="5">
    <location>
        <begin position="5"/>
        <end position="62"/>
    </location>
</feature>
<keyword evidence="2" id="KW-0805">Transcription regulation</keyword>
<dbReference type="Proteomes" id="UP000218288">
    <property type="component" value="Chromosome"/>
</dbReference>
<gene>
    <name evidence="6" type="ORF">MPPM_0728</name>
</gene>
<comment type="similarity">
    <text evidence="1">Belongs to the LysR transcriptional regulatory family.</text>
</comment>
<dbReference type="InterPro" id="IPR000847">
    <property type="entry name" value="LysR_HTH_N"/>
</dbReference>
<dbReference type="PANTHER" id="PTHR30579:SF7">
    <property type="entry name" value="HTH-TYPE TRANSCRIPTIONAL REGULATOR LRHA-RELATED"/>
    <property type="match status" value="1"/>
</dbReference>
<evidence type="ECO:0000259" key="5">
    <source>
        <dbReference type="PROSITE" id="PS50931"/>
    </source>
</evidence>
<evidence type="ECO:0000313" key="7">
    <source>
        <dbReference type="Proteomes" id="UP000218288"/>
    </source>
</evidence>
<dbReference type="SUPFAM" id="SSF53850">
    <property type="entry name" value="Periplasmic binding protein-like II"/>
    <property type="match status" value="1"/>
</dbReference>
<evidence type="ECO:0000256" key="4">
    <source>
        <dbReference type="ARBA" id="ARBA00023163"/>
    </source>
</evidence>
<accession>A0A160PBR4</accession>
<dbReference type="PRINTS" id="PR00039">
    <property type="entry name" value="HTHLYSR"/>
</dbReference>
<reference evidence="6 7" key="1">
    <citation type="journal article" date="2016" name="Genome Announc.">
        <title>Complete Genome Sequence of Methylobacterium populi P-1M, Isolated from Pink-Pigmented Household Biofilm.</title>
        <authorList>
            <person name="Morohoshi T."/>
            <person name="Ikeda T."/>
        </authorList>
    </citation>
    <scope>NUCLEOTIDE SEQUENCE [LARGE SCALE GENOMIC DNA]</scope>
    <source>
        <strain evidence="6 7">P-1M</strain>
    </source>
</reference>
<dbReference type="SUPFAM" id="SSF46785">
    <property type="entry name" value="Winged helix' DNA-binding domain"/>
    <property type="match status" value="1"/>
</dbReference>
<evidence type="ECO:0000313" key="6">
    <source>
        <dbReference type="EMBL" id="BAU89333.1"/>
    </source>
</evidence>
<dbReference type="GO" id="GO:0003700">
    <property type="term" value="F:DNA-binding transcription factor activity"/>
    <property type="evidence" value="ECO:0007669"/>
    <property type="project" value="InterPro"/>
</dbReference>
<dbReference type="PANTHER" id="PTHR30579">
    <property type="entry name" value="TRANSCRIPTIONAL REGULATOR"/>
    <property type="match status" value="1"/>
</dbReference>
<dbReference type="InterPro" id="IPR050176">
    <property type="entry name" value="LTTR"/>
</dbReference>
<evidence type="ECO:0000256" key="1">
    <source>
        <dbReference type="ARBA" id="ARBA00009437"/>
    </source>
</evidence>